<dbReference type="Gene3D" id="3.40.50.1390">
    <property type="entry name" value="Resolvase, N-terminal catalytic domain"/>
    <property type="match status" value="1"/>
</dbReference>
<dbReference type="InterPro" id="IPR036162">
    <property type="entry name" value="Resolvase-like_N_sf"/>
</dbReference>
<dbReference type="InterPro" id="IPR011109">
    <property type="entry name" value="DNA_bind_recombinase_dom"/>
</dbReference>
<comment type="caution">
    <text evidence="3">The sequence shown here is derived from an EMBL/GenBank/DDBJ whole genome shotgun (WGS) entry which is preliminary data.</text>
</comment>
<evidence type="ECO:0000259" key="2">
    <source>
        <dbReference type="PROSITE" id="PS51737"/>
    </source>
</evidence>
<dbReference type="InterPro" id="IPR038109">
    <property type="entry name" value="DNA_bind_recomb_sf"/>
</dbReference>
<dbReference type="AlphaFoldDB" id="A0A2T0B5X9"/>
<dbReference type="OrthoDB" id="9804620at2"/>
<dbReference type="Proteomes" id="UP000239706">
    <property type="component" value="Unassembled WGS sequence"/>
</dbReference>
<dbReference type="SUPFAM" id="SSF53041">
    <property type="entry name" value="Resolvase-like"/>
    <property type="match status" value="1"/>
</dbReference>
<dbReference type="InterPro" id="IPR025827">
    <property type="entry name" value="Zn_ribbon_recom_dom"/>
</dbReference>
<evidence type="ECO:0000313" key="4">
    <source>
        <dbReference type="Proteomes" id="UP000239706"/>
    </source>
</evidence>
<feature type="domain" description="Resolvase/invertase-type recombinase catalytic" evidence="1">
    <location>
        <begin position="5"/>
        <end position="157"/>
    </location>
</feature>
<keyword evidence="4" id="KW-1185">Reference proteome</keyword>
<organism evidence="3 4">
    <name type="scientific">Clostridium liquoris</name>
    <dbReference type="NCBI Taxonomy" id="1289519"/>
    <lineage>
        <taxon>Bacteria</taxon>
        <taxon>Bacillati</taxon>
        <taxon>Bacillota</taxon>
        <taxon>Clostridia</taxon>
        <taxon>Eubacteriales</taxon>
        <taxon>Clostridiaceae</taxon>
        <taxon>Clostridium</taxon>
    </lineage>
</organism>
<evidence type="ECO:0000259" key="1">
    <source>
        <dbReference type="PROSITE" id="PS51736"/>
    </source>
</evidence>
<feature type="domain" description="Recombinase" evidence="2">
    <location>
        <begin position="165"/>
        <end position="308"/>
    </location>
</feature>
<dbReference type="PROSITE" id="PS51737">
    <property type="entry name" value="RECOMBINASE_DNA_BIND"/>
    <property type="match status" value="1"/>
</dbReference>
<dbReference type="InterPro" id="IPR050639">
    <property type="entry name" value="SSR_resolvase"/>
</dbReference>
<gene>
    <name evidence="3" type="ORF">CLLI_09750</name>
</gene>
<evidence type="ECO:0000313" key="3">
    <source>
        <dbReference type="EMBL" id="PRR79301.1"/>
    </source>
</evidence>
<dbReference type="InterPro" id="IPR025378">
    <property type="entry name" value="DUF4368"/>
</dbReference>
<dbReference type="PANTHER" id="PTHR30461">
    <property type="entry name" value="DNA-INVERTASE FROM LAMBDOID PROPHAGE"/>
    <property type="match status" value="1"/>
</dbReference>
<dbReference type="Pfam" id="PF00239">
    <property type="entry name" value="Resolvase"/>
    <property type="match status" value="1"/>
</dbReference>
<accession>A0A2T0B5X9</accession>
<dbReference type="InterPro" id="IPR006119">
    <property type="entry name" value="Resolv_N"/>
</dbReference>
<dbReference type="EMBL" id="PVXO01000028">
    <property type="protein sequence ID" value="PRR79301.1"/>
    <property type="molecule type" value="Genomic_DNA"/>
</dbReference>
<dbReference type="RefSeq" id="WP_106063121.1">
    <property type="nucleotide sequence ID" value="NZ_PVXO01000028.1"/>
</dbReference>
<dbReference type="Pfam" id="PF13408">
    <property type="entry name" value="Zn_ribbon_recom"/>
    <property type="match status" value="1"/>
</dbReference>
<dbReference type="GO" id="GO:0000150">
    <property type="term" value="F:DNA strand exchange activity"/>
    <property type="evidence" value="ECO:0007669"/>
    <property type="project" value="InterPro"/>
</dbReference>
<evidence type="ECO:0008006" key="5">
    <source>
        <dbReference type="Google" id="ProtNLM"/>
    </source>
</evidence>
<proteinExistence type="predicted"/>
<dbReference type="GO" id="GO:0003677">
    <property type="term" value="F:DNA binding"/>
    <property type="evidence" value="ECO:0007669"/>
    <property type="project" value="InterPro"/>
</dbReference>
<protein>
    <recommendedName>
        <fullName evidence="5">Recombinase</fullName>
    </recommendedName>
</protein>
<dbReference type="PANTHER" id="PTHR30461:SF23">
    <property type="entry name" value="DNA RECOMBINASE-RELATED"/>
    <property type="match status" value="1"/>
</dbReference>
<dbReference type="SMART" id="SM00857">
    <property type="entry name" value="Resolvase"/>
    <property type="match status" value="1"/>
</dbReference>
<sequence>MNKTKAYMYLRLSRDDGDEGESNSITNQRELIKSYAHKAGFKIVKEFIDDGYTGSNFDRPDFKRMLNDLEKKDCKTIIVKDLSRFGRDYIESGKFLQKTFPQMGVRFISVNDNYDSENADVSDTHLILPIKNFINDSYCRDISMKVKSSQKTKRQRGEFIGAFAPYGYKKNKKQKNHLIVDRNVSHIIRKIFEMKIEGYSSKAIADELNKLGVQTPGAYKESQGSNFTTGFATNKSKWQAKMINRIIENRVYIGVLEQGKRTKLNYKSNKEIKVLEEDWIRVEGTHESIVTETMFNVANKMMGRDILNRKSKPDFLTGLLYCADCGNQLVRRTQKTKNGQRIYYICGLYNRGKGCSRHSIREEDILSSLDYILKQHIRYQEELFARIRETDLSKTEYELDLDDLLSEKKKYETLRRSLYTDLEEELIDEDEFQSFRKSYQLKIKEIDQQIISRKKAYEDLGDILASKENWLTDLEKYKNIESIDRQTLALFVDRILVEEKDQEGRPRIAVFFNDMEKLDILKKIINGVKKSNTSNLISFNTMAIKNLSAQREGVAVNG</sequence>
<name>A0A2T0B5X9_9CLOT</name>
<dbReference type="Pfam" id="PF14287">
    <property type="entry name" value="DUF4368"/>
    <property type="match status" value="1"/>
</dbReference>
<dbReference type="PROSITE" id="PS51736">
    <property type="entry name" value="RECOMBINASES_3"/>
    <property type="match status" value="1"/>
</dbReference>
<reference evidence="3 4" key="1">
    <citation type="submission" date="2018-03" db="EMBL/GenBank/DDBJ databases">
        <title>Genome sequence of Clostridium liquoris DSM 100320.</title>
        <authorList>
            <person name="Poehlein A."/>
            <person name="Daniel R."/>
        </authorList>
    </citation>
    <scope>NUCLEOTIDE SEQUENCE [LARGE SCALE GENOMIC DNA]</scope>
    <source>
        <strain evidence="3 4">DSM 100320</strain>
    </source>
</reference>
<dbReference type="Gene3D" id="3.90.1750.20">
    <property type="entry name" value="Putative Large Serine Recombinase, Chain B, Domain 2"/>
    <property type="match status" value="1"/>
</dbReference>
<dbReference type="Pfam" id="PF07508">
    <property type="entry name" value="Recombinase"/>
    <property type="match status" value="1"/>
</dbReference>